<dbReference type="AlphaFoldDB" id="A0A4R5KM81"/>
<evidence type="ECO:0000313" key="1">
    <source>
        <dbReference type="EMBL" id="TDF96709.1"/>
    </source>
</evidence>
<accession>A0A4R5KM81</accession>
<protein>
    <submittedName>
        <fullName evidence="1">Uncharacterized protein</fullName>
    </submittedName>
</protein>
<sequence length="147" mass="15984">MSTLWLTPVSIDETEPSVTLLCERLELAPGAAADRFLALMKSVHPRLLVSFKANLLLSEDSEACGIDELPFELAGGGQIVFGEGALELSHCAQAYWDRLPSAAELEGWLGEAVRLAENNPDPVVGQWVAAMQNWHRQGFAIALLRGE</sequence>
<name>A0A4R5KM81_9BACL</name>
<keyword evidence="2" id="KW-1185">Reference proteome</keyword>
<reference evidence="1 2" key="1">
    <citation type="submission" date="2019-03" db="EMBL/GenBank/DDBJ databases">
        <title>This is whole genome sequence of Paenibacillus sp MS74 strain.</title>
        <authorList>
            <person name="Trinh H.N."/>
        </authorList>
    </citation>
    <scope>NUCLEOTIDE SEQUENCE [LARGE SCALE GENOMIC DNA]</scope>
    <source>
        <strain evidence="1 2">MS74</strain>
    </source>
</reference>
<organism evidence="1 2">
    <name type="scientific">Paenibacillus piri</name>
    <dbReference type="NCBI Taxonomy" id="2547395"/>
    <lineage>
        <taxon>Bacteria</taxon>
        <taxon>Bacillati</taxon>
        <taxon>Bacillota</taxon>
        <taxon>Bacilli</taxon>
        <taxon>Bacillales</taxon>
        <taxon>Paenibacillaceae</taxon>
        <taxon>Paenibacillus</taxon>
    </lineage>
</organism>
<comment type="caution">
    <text evidence="1">The sequence shown here is derived from an EMBL/GenBank/DDBJ whole genome shotgun (WGS) entry which is preliminary data.</text>
</comment>
<dbReference type="EMBL" id="SMRT01000007">
    <property type="protein sequence ID" value="TDF96709.1"/>
    <property type="molecule type" value="Genomic_DNA"/>
</dbReference>
<dbReference type="RefSeq" id="WP_133230076.1">
    <property type="nucleotide sequence ID" value="NZ_SMRT01000007.1"/>
</dbReference>
<proteinExistence type="predicted"/>
<dbReference type="Proteomes" id="UP000295636">
    <property type="component" value="Unassembled WGS sequence"/>
</dbReference>
<gene>
    <name evidence="1" type="ORF">E1757_16645</name>
</gene>
<evidence type="ECO:0000313" key="2">
    <source>
        <dbReference type="Proteomes" id="UP000295636"/>
    </source>
</evidence>
<dbReference type="OrthoDB" id="2680436at2"/>